<evidence type="ECO:0000259" key="4">
    <source>
        <dbReference type="Pfam" id="PF07635"/>
    </source>
</evidence>
<dbReference type="InterPro" id="IPR022655">
    <property type="entry name" value="DUF1553"/>
</dbReference>
<organism evidence="5">
    <name type="scientific">Tuwongella immobilis</name>
    <dbReference type="NCBI Taxonomy" id="692036"/>
    <lineage>
        <taxon>Bacteria</taxon>
        <taxon>Pseudomonadati</taxon>
        <taxon>Planctomycetota</taxon>
        <taxon>Planctomycetia</taxon>
        <taxon>Gemmatales</taxon>
        <taxon>Gemmataceae</taxon>
        <taxon>Tuwongella</taxon>
    </lineage>
</organism>
<proteinExistence type="predicted"/>
<protein>
    <recommendedName>
        <fullName evidence="7">Cytochrome c domain-containing protein</fullName>
    </recommendedName>
</protein>
<dbReference type="EMBL" id="LR593887">
    <property type="protein sequence ID" value="VTS05147.1"/>
    <property type="molecule type" value="Genomic_DNA"/>
</dbReference>
<accession>A0A6C2YQH4</accession>
<dbReference type="Proteomes" id="UP000464378">
    <property type="component" value="Chromosome"/>
</dbReference>
<sequence>MKPTYLLAVSTALAFFAGSFSAHAAEPPQFERDVRPILKAFCLDCHGGNEKVSAKLDLRLKRFMLQGGESGEAIVPGKPAESLLIERMKSGEMPPGEKKVPASQIAILEQWIAAGAPTLRPEPEKLPPGLDITPEERAYWFYQPLSRPAVPQVKQSQRVRTPIDAFIQAKLEAQSLSMNDDADKRTLIRRATLDLTGLPPTEAEVAAFLADTSEQAYDRLLDRLLASPAYGERWARHWLDVVGYADSEGDATNDTPRDEAWRYRDYVIRAMNADKPIAQFIIEQMAGDELIPRPWNNLTPSQVELLAATNFLRMVPDTTASRNGPAESQQTVADAVKVVGSTLLGLSVGCAQCHDHRYDPIPQSDYFRFRALLEPALNPANWRVPSQRRVSLFTDADRAKAAAVDAEVNKMTAEYSAKEAKAVRAAFEKVLATFPADQQPNLKAAFDTPADKRTPEQKQMVASNPKLNVTPGVLYQFDPPARKELDDMMAKINQKRAERPVEQFVSAVFEHPGEIPPTKIFHRGDYRDPRSEVLPGDLTIAAPDGKRLELPKDDAVLPTTGRRLAYAKYLTSGNHPLFGRVFVNRIWLHHFGRGIVDTPGEFGILGQRPSHPELLDWLATELAQNGWSLKKLHKTIMQSSVYRQSSARSPQKDAADGGNALLGRYPVRRLEAETLRDCLLVVTGRLDSTQFGPPLPVMEDTVGQVLTPDQQPRRTIYFQQRRSKPIAFLTTFDAPSGELNCDRRISSTAAPQALMLMNSDFMLQQASHFATRVRKETPATFALPANLVATLPRSASDAWQYGYGEWDAANKRLSKFTPLPHWSGSTWQGGPQLPDAAHGWAMLHASGGHSGDAQHSPIRRWVAPTAGVVTIRGKLHHPSPAGDGVRGRIVSSRSGLHSEWHVKTRSEATDASQITVQPGDTIDFVLDCVGDVTSDSFDWTVQLTLTDAKNASESWDSRTDFRGPQATGANLAQLAARAWQIVYQRPIRQAELDLVVDFLGKQVRTYRAAKHADPELAALTNLCQQLLASNEFLYVD</sequence>
<reference evidence="5" key="1">
    <citation type="submission" date="2019-04" db="EMBL/GenBank/DDBJ databases">
        <authorList>
            <consortium name="Science for Life Laboratories"/>
        </authorList>
    </citation>
    <scope>NUCLEOTIDE SEQUENCE</scope>
    <source>
        <strain evidence="5">MBLW1</strain>
    </source>
</reference>
<dbReference type="Pfam" id="PF07587">
    <property type="entry name" value="PSD1"/>
    <property type="match status" value="1"/>
</dbReference>
<dbReference type="KEGG" id="tim:GMBLW1_00700"/>
<evidence type="ECO:0000259" key="2">
    <source>
        <dbReference type="Pfam" id="PF07583"/>
    </source>
</evidence>
<feature type="domain" description="DUF1549" evidence="2">
    <location>
        <begin position="162"/>
        <end position="374"/>
    </location>
</feature>
<dbReference type="InParanoid" id="A0A6C2YQH4"/>
<evidence type="ECO:0000313" key="6">
    <source>
        <dbReference type="Proteomes" id="UP000464378"/>
    </source>
</evidence>
<dbReference type="InterPro" id="IPR011429">
    <property type="entry name" value="Cyt_c_Planctomycete-type"/>
</dbReference>
<feature type="signal peptide" evidence="1">
    <location>
        <begin position="1"/>
        <end position="24"/>
    </location>
</feature>
<gene>
    <name evidence="5" type="ORF">GMBLW1_00700</name>
</gene>
<evidence type="ECO:0000259" key="3">
    <source>
        <dbReference type="Pfam" id="PF07587"/>
    </source>
</evidence>
<dbReference type="PANTHER" id="PTHR35889:SF3">
    <property type="entry name" value="F-BOX DOMAIN-CONTAINING PROTEIN"/>
    <property type="match status" value="1"/>
</dbReference>
<dbReference type="RefSeq" id="WP_162659036.1">
    <property type="nucleotide sequence ID" value="NZ_LR593887.1"/>
</dbReference>
<evidence type="ECO:0000256" key="1">
    <source>
        <dbReference type="SAM" id="SignalP"/>
    </source>
</evidence>
<feature type="chain" id="PRO_5036383913" description="Cytochrome c domain-containing protein" evidence="1">
    <location>
        <begin position="25"/>
        <end position="1036"/>
    </location>
</feature>
<dbReference type="Pfam" id="PF07583">
    <property type="entry name" value="PSCyt2"/>
    <property type="match status" value="1"/>
</dbReference>
<dbReference type="InterPro" id="IPR011444">
    <property type="entry name" value="DUF1549"/>
</dbReference>
<evidence type="ECO:0000313" key="5">
    <source>
        <dbReference type="EMBL" id="VIP03890.1"/>
    </source>
</evidence>
<name>A0A6C2YQH4_9BACT</name>
<feature type="domain" description="Cytochrome C Planctomycete-type" evidence="4">
    <location>
        <begin position="42"/>
        <end position="96"/>
    </location>
</feature>
<feature type="domain" description="DUF1553" evidence="3">
    <location>
        <begin position="562"/>
        <end position="781"/>
    </location>
</feature>
<keyword evidence="1" id="KW-0732">Signal</keyword>
<dbReference type="PANTHER" id="PTHR35889">
    <property type="entry name" value="CYCLOINULO-OLIGOSACCHARIDE FRUCTANOTRANSFERASE-RELATED"/>
    <property type="match status" value="1"/>
</dbReference>
<dbReference type="EMBL" id="LR586016">
    <property type="protein sequence ID" value="VIP03890.1"/>
    <property type="molecule type" value="Genomic_DNA"/>
</dbReference>
<dbReference type="Pfam" id="PF07635">
    <property type="entry name" value="PSCyt1"/>
    <property type="match status" value="1"/>
</dbReference>
<evidence type="ECO:0008006" key="7">
    <source>
        <dbReference type="Google" id="ProtNLM"/>
    </source>
</evidence>
<keyword evidence="6" id="KW-1185">Reference proteome</keyword>
<dbReference type="AlphaFoldDB" id="A0A6C2YQH4"/>